<dbReference type="Proteomes" id="UP000001868">
    <property type="component" value="Chromosome"/>
</dbReference>
<dbReference type="RefSeq" id="WP_012522153.1">
    <property type="nucleotide sequence ID" value="NC_011144.1"/>
</dbReference>
<name>B4RAV9_PHEZH</name>
<gene>
    <name evidence="1" type="ordered locus">PHZ_c1599</name>
</gene>
<dbReference type="AlphaFoldDB" id="B4RAV9"/>
<keyword evidence="1" id="KW-0489">Methyltransferase</keyword>
<dbReference type="GO" id="GO:0032259">
    <property type="term" value="P:methylation"/>
    <property type="evidence" value="ECO:0007669"/>
    <property type="project" value="UniProtKB-KW"/>
</dbReference>
<dbReference type="Pfam" id="PF13489">
    <property type="entry name" value="Methyltransf_23"/>
    <property type="match status" value="1"/>
</dbReference>
<sequence>MCAAPTAPQPPCPLCGEPGGSERANGPRRFFDCAGCGLVFAAPESLPTPQVEAEQYALHENDPADPRYRAFLRQLTDPLLARLAPGAQGLDIGCGPGPAIRPMLAEAGFRVADYDPRFAPDEAALSRRYDFVTATEVVEHFHHPLQAFMQLDGLLRPGGWLGVMTLLLREDVDFTTWYYVRDPTHVAFYRPRTLGWIAARFGWSLTTDGVRVALFGKPAS</sequence>
<protein>
    <submittedName>
        <fullName evidence="1">Methyltransferase-related protein</fullName>
    </submittedName>
</protein>
<accession>B4RAV9</accession>
<evidence type="ECO:0000313" key="2">
    <source>
        <dbReference type="Proteomes" id="UP000001868"/>
    </source>
</evidence>
<dbReference type="InterPro" id="IPR029063">
    <property type="entry name" value="SAM-dependent_MTases_sf"/>
</dbReference>
<dbReference type="STRING" id="450851.PHZ_c1599"/>
<keyword evidence="2" id="KW-1185">Reference proteome</keyword>
<dbReference type="GO" id="GO:0008168">
    <property type="term" value="F:methyltransferase activity"/>
    <property type="evidence" value="ECO:0007669"/>
    <property type="project" value="UniProtKB-KW"/>
</dbReference>
<dbReference type="OrthoDB" id="9791944at2"/>
<proteinExistence type="predicted"/>
<keyword evidence="1" id="KW-0808">Transferase</keyword>
<organism evidence="1 2">
    <name type="scientific">Phenylobacterium zucineum (strain HLK1)</name>
    <dbReference type="NCBI Taxonomy" id="450851"/>
    <lineage>
        <taxon>Bacteria</taxon>
        <taxon>Pseudomonadati</taxon>
        <taxon>Pseudomonadota</taxon>
        <taxon>Alphaproteobacteria</taxon>
        <taxon>Caulobacterales</taxon>
        <taxon>Caulobacteraceae</taxon>
        <taxon>Phenylobacterium</taxon>
    </lineage>
</organism>
<evidence type="ECO:0000313" key="1">
    <source>
        <dbReference type="EMBL" id="ACG78010.1"/>
    </source>
</evidence>
<dbReference type="Gene3D" id="3.40.50.150">
    <property type="entry name" value="Vaccinia Virus protein VP39"/>
    <property type="match status" value="1"/>
</dbReference>
<dbReference type="EMBL" id="CP000747">
    <property type="protein sequence ID" value="ACG78010.1"/>
    <property type="molecule type" value="Genomic_DNA"/>
</dbReference>
<dbReference type="SUPFAM" id="SSF53335">
    <property type="entry name" value="S-adenosyl-L-methionine-dependent methyltransferases"/>
    <property type="match status" value="1"/>
</dbReference>
<dbReference type="HOGENOM" id="CLU_063353_0_0_5"/>
<dbReference type="eggNOG" id="COG2227">
    <property type="taxonomic scope" value="Bacteria"/>
</dbReference>
<dbReference type="KEGG" id="pzu:PHZ_c1599"/>
<reference evidence="1 2" key="1">
    <citation type="journal article" date="2008" name="BMC Genomics">
        <title>Complete genome of Phenylobacterium zucineum - a novel facultative intracellular bacterium isolated from human erythroleukemia cell line K562.</title>
        <authorList>
            <person name="Luo Y."/>
            <person name="Xu X."/>
            <person name="Ding Z."/>
            <person name="Liu Z."/>
            <person name="Zhang B."/>
            <person name="Yan Z."/>
            <person name="Sun J."/>
            <person name="Hu S."/>
            <person name="Hu X."/>
        </authorList>
    </citation>
    <scope>NUCLEOTIDE SEQUENCE [LARGE SCALE GENOMIC DNA]</scope>
    <source>
        <strain evidence="1 2">HLK1</strain>
    </source>
</reference>